<sequence>MEYRMTAGKWACGSTGRRFQLQRRRGSVKKKGSIRRLREEMAKIREQRKRIRKGAMEIRDWFEEINFECEQLKKETFLISKQAARNQRRLKLMFKIDENNFSEVDKLPQSKKCRTVKSVYDYNIKIKVSNTMKHEINVIFIIY</sequence>
<reference evidence="1" key="2">
    <citation type="journal article" date="2023" name="Int. J. Mol. Sci.">
        <title>De Novo Assembly and Annotation of 11 Diverse Shrub Willow (Salix) Genomes Reveals Novel Gene Organization in Sex-Linked Regions.</title>
        <authorList>
            <person name="Hyden B."/>
            <person name="Feng K."/>
            <person name="Yates T.B."/>
            <person name="Jawdy S."/>
            <person name="Cereghino C."/>
            <person name="Smart L.B."/>
            <person name="Muchero W."/>
        </authorList>
    </citation>
    <scope>NUCLEOTIDE SEQUENCE</scope>
    <source>
        <tissue evidence="1">Shoot tip</tissue>
    </source>
</reference>
<dbReference type="PANTHER" id="PTHR48248">
    <property type="entry name" value="UVR DOMAIN-CONTAINING PROTEIN"/>
    <property type="match status" value="1"/>
</dbReference>
<accession>A0A9Q0QFS6</accession>
<dbReference type="PANTHER" id="PTHR48248:SF5">
    <property type="entry name" value="UVR DOMAIN-CONTAINING PROTEIN"/>
    <property type="match status" value="1"/>
</dbReference>
<proteinExistence type="predicted"/>
<gene>
    <name evidence="1" type="ORF">OIU79_010515</name>
</gene>
<dbReference type="AlphaFoldDB" id="A0A9Q0QFS6"/>
<protein>
    <submittedName>
        <fullName evidence="1">Uncharacterized protein</fullName>
    </submittedName>
</protein>
<dbReference type="EMBL" id="JAPFFK010000016">
    <property type="protein sequence ID" value="KAJ6705868.1"/>
    <property type="molecule type" value="Genomic_DNA"/>
</dbReference>
<organism evidence="1 2">
    <name type="scientific">Salix purpurea</name>
    <name type="common">Purple osier willow</name>
    <dbReference type="NCBI Taxonomy" id="77065"/>
    <lineage>
        <taxon>Eukaryota</taxon>
        <taxon>Viridiplantae</taxon>
        <taxon>Streptophyta</taxon>
        <taxon>Embryophyta</taxon>
        <taxon>Tracheophyta</taxon>
        <taxon>Spermatophyta</taxon>
        <taxon>Magnoliopsida</taxon>
        <taxon>eudicotyledons</taxon>
        <taxon>Gunneridae</taxon>
        <taxon>Pentapetalae</taxon>
        <taxon>rosids</taxon>
        <taxon>fabids</taxon>
        <taxon>Malpighiales</taxon>
        <taxon>Salicaceae</taxon>
        <taxon>Saliceae</taxon>
        <taxon>Salix</taxon>
    </lineage>
</organism>
<evidence type="ECO:0000313" key="2">
    <source>
        <dbReference type="Proteomes" id="UP001151532"/>
    </source>
</evidence>
<evidence type="ECO:0000313" key="1">
    <source>
        <dbReference type="EMBL" id="KAJ6705868.1"/>
    </source>
</evidence>
<dbReference type="Proteomes" id="UP001151532">
    <property type="component" value="Chromosome 3"/>
</dbReference>
<keyword evidence="2" id="KW-1185">Reference proteome</keyword>
<comment type="caution">
    <text evidence="1">The sequence shown here is derived from an EMBL/GenBank/DDBJ whole genome shotgun (WGS) entry which is preliminary data.</text>
</comment>
<reference evidence="1" key="1">
    <citation type="submission" date="2022-11" db="EMBL/GenBank/DDBJ databases">
        <authorList>
            <person name="Hyden B.L."/>
            <person name="Feng K."/>
            <person name="Yates T."/>
            <person name="Jawdy S."/>
            <person name="Smart L.B."/>
            <person name="Muchero W."/>
        </authorList>
    </citation>
    <scope>NUCLEOTIDE SEQUENCE</scope>
    <source>
        <tissue evidence="1">Shoot tip</tissue>
    </source>
</reference>
<name>A0A9Q0QFS6_SALPP</name>